<evidence type="ECO:0000313" key="6">
    <source>
        <dbReference type="Proteomes" id="UP000199206"/>
    </source>
</evidence>
<gene>
    <name evidence="5" type="ORF">SAMN05192583_0689</name>
</gene>
<dbReference type="SUPFAM" id="SSF51430">
    <property type="entry name" value="NAD(P)-linked oxidoreductase"/>
    <property type="match status" value="1"/>
</dbReference>
<protein>
    <submittedName>
        <fullName evidence="5">L-glyceraldehyde 3-phosphate reductase</fullName>
    </submittedName>
</protein>
<dbReference type="EMBL" id="FOCF01000001">
    <property type="protein sequence ID" value="SEM57497.1"/>
    <property type="molecule type" value="Genomic_DNA"/>
</dbReference>
<reference evidence="6" key="1">
    <citation type="submission" date="2016-10" db="EMBL/GenBank/DDBJ databases">
        <authorList>
            <person name="Varghese N."/>
            <person name="Submissions S."/>
        </authorList>
    </citation>
    <scope>NUCLEOTIDE SEQUENCE [LARGE SCALE GENOMIC DNA]</scope>
    <source>
        <strain evidence="6">S6-262</strain>
    </source>
</reference>
<sequence length="358" mass="39418">MPFPAPFHADPDRYDGRMPYRRVGRSGLKLPAISLGLWQNFGGSDVFETGRAILRRAFDRGVTHFDLANNYGPPYGSAEENFGRVMRDDFARHRDELIVSTKAGWDMWPGPYGDIGSSKKYLVASCDQSLKRMGLDYVDIFYSHRVDPTTPLEETMGALVHLHRQGKALYVGISSYDPGLTRRAAAILAEEKVPLFIHQPSYSMLNRWIERDLLATLDDLGTGCIAFSPLAQGMLSDKYLNGVPDDARAARGGSLSTELLSDDNLDRVRALAKIAERRGQSLAQMAIAWVLRDPRVTSALIGARTVEQLDDSLDAVKALSFSSEELAEIDRHAADGAINIWSGSSDITEMPATQGVPA</sequence>
<dbReference type="RefSeq" id="WP_093664006.1">
    <property type="nucleotide sequence ID" value="NZ_FOCF01000001.1"/>
</dbReference>
<evidence type="ECO:0000256" key="2">
    <source>
        <dbReference type="ARBA" id="ARBA00022857"/>
    </source>
</evidence>
<dbReference type="InterPro" id="IPR023210">
    <property type="entry name" value="NADP_OxRdtase_dom"/>
</dbReference>
<dbReference type="Proteomes" id="UP000199206">
    <property type="component" value="Unassembled WGS sequence"/>
</dbReference>
<dbReference type="NCBIfam" id="NF007388">
    <property type="entry name" value="PRK09912.1"/>
    <property type="match status" value="1"/>
</dbReference>
<keyword evidence="6" id="KW-1185">Reference proteome</keyword>
<dbReference type="GO" id="GO:0051596">
    <property type="term" value="P:methylglyoxal catabolic process"/>
    <property type="evidence" value="ECO:0007669"/>
    <property type="project" value="TreeGrafter"/>
</dbReference>
<evidence type="ECO:0000313" key="5">
    <source>
        <dbReference type="EMBL" id="SEM57497.1"/>
    </source>
</evidence>
<feature type="domain" description="NADP-dependent oxidoreductase" evidence="4">
    <location>
        <begin position="33"/>
        <end position="333"/>
    </location>
</feature>
<dbReference type="InterPro" id="IPR036812">
    <property type="entry name" value="NAD(P)_OxRdtase_dom_sf"/>
</dbReference>
<accession>A0A1H7ZJ89</accession>
<keyword evidence="3" id="KW-0560">Oxidoreductase</keyword>
<organism evidence="5 6">
    <name type="scientific">Sphingomonas gellani</name>
    <dbReference type="NCBI Taxonomy" id="1166340"/>
    <lineage>
        <taxon>Bacteria</taxon>
        <taxon>Pseudomonadati</taxon>
        <taxon>Pseudomonadota</taxon>
        <taxon>Alphaproteobacteria</taxon>
        <taxon>Sphingomonadales</taxon>
        <taxon>Sphingomonadaceae</taxon>
        <taxon>Sphingomonas</taxon>
    </lineage>
</organism>
<name>A0A1H7ZJ89_9SPHN</name>
<dbReference type="PANTHER" id="PTHR43150:SF4">
    <property type="entry name" value="L-GLYCERALDEHYDE 3-PHOSPHATE REDUCTASE"/>
    <property type="match status" value="1"/>
</dbReference>
<dbReference type="STRING" id="1166340.SAMN05192583_0689"/>
<proteinExistence type="inferred from homology"/>
<dbReference type="OrthoDB" id="7181835at2"/>
<dbReference type="InterPro" id="IPR005399">
    <property type="entry name" value="K_chnl_volt-dep_bsu_KCNAB-rel"/>
</dbReference>
<dbReference type="Pfam" id="PF00248">
    <property type="entry name" value="Aldo_ket_red"/>
    <property type="match status" value="1"/>
</dbReference>
<comment type="similarity">
    <text evidence="1">Belongs to the shaker potassium channel beta subunit family.</text>
</comment>
<dbReference type="AlphaFoldDB" id="A0A1H7ZJ89"/>
<keyword evidence="2" id="KW-0521">NADP</keyword>
<evidence type="ECO:0000259" key="4">
    <source>
        <dbReference type="Pfam" id="PF00248"/>
    </source>
</evidence>
<evidence type="ECO:0000256" key="3">
    <source>
        <dbReference type="ARBA" id="ARBA00023002"/>
    </source>
</evidence>
<evidence type="ECO:0000256" key="1">
    <source>
        <dbReference type="ARBA" id="ARBA00006515"/>
    </source>
</evidence>
<dbReference type="Gene3D" id="3.20.20.100">
    <property type="entry name" value="NADP-dependent oxidoreductase domain"/>
    <property type="match status" value="1"/>
</dbReference>
<dbReference type="GO" id="GO:0016491">
    <property type="term" value="F:oxidoreductase activity"/>
    <property type="evidence" value="ECO:0007669"/>
    <property type="project" value="UniProtKB-KW"/>
</dbReference>
<dbReference type="PANTHER" id="PTHR43150">
    <property type="entry name" value="HYPERKINETIC, ISOFORM M"/>
    <property type="match status" value="1"/>
</dbReference>